<feature type="region of interest" description="Disordered" evidence="1">
    <location>
        <begin position="1"/>
        <end position="27"/>
    </location>
</feature>
<gene>
    <name evidence="2" type="ORF">LHA26_05975</name>
</gene>
<reference evidence="2" key="1">
    <citation type="journal article" date="2022" name="Toxins">
        <title>Genomic Analysis of Sphingopyxis sp. USTB-05 for Biodegrading Cyanobacterial Hepatotoxins.</title>
        <authorList>
            <person name="Liu C."/>
            <person name="Xu Q."/>
            <person name="Zhao Z."/>
            <person name="Zhang H."/>
            <person name="Liu X."/>
            <person name="Yin C."/>
            <person name="Liu Y."/>
            <person name="Yan H."/>
        </authorList>
    </citation>
    <scope>NUCLEOTIDE SEQUENCE</scope>
    <source>
        <strain evidence="2">NBD5</strain>
    </source>
</reference>
<name>A0ABY4XAU9_9SPHN</name>
<dbReference type="RefSeq" id="WP_252167815.1">
    <property type="nucleotide sequence ID" value="NZ_CP084930.1"/>
</dbReference>
<dbReference type="EMBL" id="CP084930">
    <property type="protein sequence ID" value="USI74010.1"/>
    <property type="molecule type" value="Genomic_DNA"/>
</dbReference>
<accession>A0ABY4XAU9</accession>
<proteinExistence type="predicted"/>
<evidence type="ECO:0000313" key="2">
    <source>
        <dbReference type="EMBL" id="USI74010.1"/>
    </source>
</evidence>
<sequence>MIAAPVEAGPRRPFDQDRAREDVRAGGRPLREIQNEWRQSMPGYDFLGSDYDPDAGRYRLKFMRGNAVDWVDVDGRTGREVGRAPRR</sequence>
<evidence type="ECO:0000313" key="3">
    <source>
        <dbReference type="Proteomes" id="UP001056937"/>
    </source>
</evidence>
<protein>
    <recommendedName>
        <fullName evidence="4">PepSY domain-containing protein</fullName>
    </recommendedName>
</protein>
<feature type="compositionally biased region" description="Basic and acidic residues" evidence="1">
    <location>
        <begin position="9"/>
        <end position="27"/>
    </location>
</feature>
<keyword evidence="3" id="KW-1185">Reference proteome</keyword>
<organism evidence="2 3">
    <name type="scientific">Sphingomonas morindae</name>
    <dbReference type="NCBI Taxonomy" id="1541170"/>
    <lineage>
        <taxon>Bacteria</taxon>
        <taxon>Pseudomonadati</taxon>
        <taxon>Pseudomonadota</taxon>
        <taxon>Alphaproteobacteria</taxon>
        <taxon>Sphingomonadales</taxon>
        <taxon>Sphingomonadaceae</taxon>
        <taxon>Sphingomonas</taxon>
    </lineage>
</organism>
<evidence type="ECO:0008006" key="4">
    <source>
        <dbReference type="Google" id="ProtNLM"/>
    </source>
</evidence>
<dbReference type="Proteomes" id="UP001056937">
    <property type="component" value="Chromosome 1"/>
</dbReference>
<evidence type="ECO:0000256" key="1">
    <source>
        <dbReference type="SAM" id="MobiDB-lite"/>
    </source>
</evidence>